<dbReference type="EMBL" id="JABXBU010000011">
    <property type="protein sequence ID" value="KAF8791557.1"/>
    <property type="molecule type" value="Genomic_DNA"/>
</dbReference>
<dbReference type="PANTHER" id="PTHR22955:SF77">
    <property type="entry name" value="ASPARTIC PUTATIVE DOMAIN-CONTAINING PROTEIN-RELATED"/>
    <property type="match status" value="1"/>
</dbReference>
<keyword evidence="2" id="KW-1185">Reference proteome</keyword>
<protein>
    <submittedName>
        <fullName evidence="1">Uncharacterized protein</fullName>
    </submittedName>
</protein>
<evidence type="ECO:0000313" key="1">
    <source>
        <dbReference type="EMBL" id="KAF8791557.1"/>
    </source>
</evidence>
<reference evidence="1" key="2">
    <citation type="submission" date="2020-06" db="EMBL/GenBank/DDBJ databases">
        <authorList>
            <person name="Sheffer M."/>
        </authorList>
    </citation>
    <scope>NUCLEOTIDE SEQUENCE</scope>
</reference>
<dbReference type="AlphaFoldDB" id="A0A8T0FJX9"/>
<comment type="caution">
    <text evidence="1">The sequence shown here is derived from an EMBL/GenBank/DDBJ whole genome shotgun (WGS) entry which is preliminary data.</text>
</comment>
<proteinExistence type="predicted"/>
<sequence>MDITSVSYYSDSTIVLSWMRKESRDLKTFVAIRVAITQESTEMNQWHHVPSEQNPADVISRALDPTRMQQSDFWWFGPTFLQELVVNFPGDCDDIHDPLDSSVQNRDVSSERLYLTELKNSTNCV</sequence>
<organism evidence="1 2">
    <name type="scientific">Argiope bruennichi</name>
    <name type="common">Wasp spider</name>
    <name type="synonym">Aranea bruennichi</name>
    <dbReference type="NCBI Taxonomy" id="94029"/>
    <lineage>
        <taxon>Eukaryota</taxon>
        <taxon>Metazoa</taxon>
        <taxon>Ecdysozoa</taxon>
        <taxon>Arthropoda</taxon>
        <taxon>Chelicerata</taxon>
        <taxon>Arachnida</taxon>
        <taxon>Araneae</taxon>
        <taxon>Araneomorphae</taxon>
        <taxon>Entelegynae</taxon>
        <taxon>Araneoidea</taxon>
        <taxon>Araneidae</taxon>
        <taxon>Argiope</taxon>
    </lineage>
</organism>
<accession>A0A8T0FJX9</accession>
<name>A0A8T0FJX9_ARGBR</name>
<dbReference type="Proteomes" id="UP000807504">
    <property type="component" value="Unassembled WGS sequence"/>
</dbReference>
<gene>
    <name evidence="1" type="ORF">HNY73_006404</name>
</gene>
<dbReference type="PANTHER" id="PTHR22955">
    <property type="entry name" value="RETROTRANSPOSON"/>
    <property type="match status" value="1"/>
</dbReference>
<evidence type="ECO:0000313" key="2">
    <source>
        <dbReference type="Proteomes" id="UP000807504"/>
    </source>
</evidence>
<reference evidence="1" key="1">
    <citation type="journal article" date="2020" name="bioRxiv">
        <title>Chromosome-level reference genome of the European wasp spider Argiope bruennichi: a resource for studies on range expansion and evolutionary adaptation.</title>
        <authorList>
            <person name="Sheffer M.M."/>
            <person name="Hoppe A."/>
            <person name="Krehenwinkel H."/>
            <person name="Uhl G."/>
            <person name="Kuss A.W."/>
            <person name="Jensen L."/>
            <person name="Jensen C."/>
            <person name="Gillespie R.G."/>
            <person name="Hoff K.J."/>
            <person name="Prost S."/>
        </authorList>
    </citation>
    <scope>NUCLEOTIDE SEQUENCE</scope>
</reference>